<dbReference type="GO" id="GO:0030246">
    <property type="term" value="F:carbohydrate binding"/>
    <property type="evidence" value="ECO:0007669"/>
    <property type="project" value="InterPro"/>
</dbReference>
<name>A0A1H9SV27_9SPHI</name>
<keyword evidence="4" id="KW-0106">Calcium</keyword>
<feature type="domain" description="Glycosyl-hydrolase 97 N-terminal" evidence="7">
    <location>
        <begin position="25"/>
        <end position="284"/>
    </location>
</feature>
<dbReference type="InterPro" id="IPR052720">
    <property type="entry name" value="Glycosyl_hydrolase_97"/>
</dbReference>
<gene>
    <name evidence="9" type="ORF">SAMN04488023_119104</name>
</gene>
<reference evidence="9 10" key="1">
    <citation type="submission" date="2016-10" db="EMBL/GenBank/DDBJ databases">
        <authorList>
            <person name="de Groot N.N."/>
        </authorList>
    </citation>
    <scope>NUCLEOTIDE SEQUENCE [LARGE SCALE GENOMIC DNA]</scope>
    <source>
        <strain evidence="9 10">DSM 18610</strain>
    </source>
</reference>
<dbReference type="InterPro" id="IPR013780">
    <property type="entry name" value="Glyco_hydro_b"/>
</dbReference>
<dbReference type="Gene3D" id="2.60.40.1180">
    <property type="entry name" value="Golgi alpha-mannosidase II"/>
    <property type="match status" value="1"/>
</dbReference>
<dbReference type="AlphaFoldDB" id="A0A1H9SV27"/>
<feature type="domain" description="Glycosyl-hydrolase 97 C-terminal oligomerisation" evidence="8">
    <location>
        <begin position="548"/>
        <end position="640"/>
    </location>
</feature>
<dbReference type="STRING" id="390241.SAMN04488023_119104"/>
<dbReference type="PANTHER" id="PTHR35803:SF2">
    <property type="entry name" value="RETAINING ALPHA-GALACTOSIDASE"/>
    <property type="match status" value="1"/>
</dbReference>
<evidence type="ECO:0000313" key="10">
    <source>
        <dbReference type="Proteomes" id="UP000199572"/>
    </source>
</evidence>
<feature type="domain" description="Glycosyl-hydrolase 97 catalytic" evidence="6">
    <location>
        <begin position="306"/>
        <end position="455"/>
    </location>
</feature>
<comment type="cofactor">
    <cofactor evidence="1">
        <name>Ca(2+)</name>
        <dbReference type="ChEBI" id="CHEBI:29108"/>
    </cofactor>
</comment>
<dbReference type="InterPro" id="IPR013785">
    <property type="entry name" value="Aldolase_TIM"/>
</dbReference>
<dbReference type="Pfam" id="PF14508">
    <property type="entry name" value="GH97_N"/>
    <property type="match status" value="1"/>
</dbReference>
<evidence type="ECO:0000256" key="3">
    <source>
        <dbReference type="ARBA" id="ARBA00022801"/>
    </source>
</evidence>
<dbReference type="GO" id="GO:0016798">
    <property type="term" value="F:hydrolase activity, acting on glycosyl bonds"/>
    <property type="evidence" value="ECO:0007669"/>
    <property type="project" value="UniProtKB-KW"/>
</dbReference>
<accession>A0A1H9SV27</accession>
<protein>
    <submittedName>
        <fullName evidence="9">Glycosyl-hydrolase 97 C-terminal, oligomerisation</fullName>
    </submittedName>
</protein>
<evidence type="ECO:0000256" key="2">
    <source>
        <dbReference type="ARBA" id="ARBA00011245"/>
    </source>
</evidence>
<keyword evidence="5" id="KW-0326">Glycosidase</keyword>
<evidence type="ECO:0000256" key="1">
    <source>
        <dbReference type="ARBA" id="ARBA00001913"/>
    </source>
</evidence>
<dbReference type="InterPro" id="IPR019563">
    <property type="entry name" value="GH97_catalytic"/>
</dbReference>
<dbReference type="InterPro" id="IPR017853">
    <property type="entry name" value="GH"/>
</dbReference>
<evidence type="ECO:0000256" key="4">
    <source>
        <dbReference type="ARBA" id="ARBA00022837"/>
    </source>
</evidence>
<dbReference type="InterPro" id="IPR014718">
    <property type="entry name" value="GH-type_carb-bd"/>
</dbReference>
<proteinExistence type="predicted"/>
<evidence type="ECO:0000259" key="7">
    <source>
        <dbReference type="Pfam" id="PF14508"/>
    </source>
</evidence>
<keyword evidence="10" id="KW-1185">Reference proteome</keyword>
<dbReference type="SUPFAM" id="SSF51445">
    <property type="entry name" value="(Trans)glycosidases"/>
    <property type="match status" value="1"/>
</dbReference>
<dbReference type="Gene3D" id="2.70.98.10">
    <property type="match status" value="1"/>
</dbReference>
<evidence type="ECO:0000256" key="5">
    <source>
        <dbReference type="ARBA" id="ARBA00023295"/>
    </source>
</evidence>
<dbReference type="InterPro" id="IPR029486">
    <property type="entry name" value="GH97_N"/>
</dbReference>
<dbReference type="Gene3D" id="3.20.20.70">
    <property type="entry name" value="Aldolase class I"/>
    <property type="match status" value="1"/>
</dbReference>
<evidence type="ECO:0000259" key="8">
    <source>
        <dbReference type="Pfam" id="PF14509"/>
    </source>
</evidence>
<evidence type="ECO:0000313" key="9">
    <source>
        <dbReference type="EMBL" id="SER88771.1"/>
    </source>
</evidence>
<organism evidence="9 10">
    <name type="scientific">Pedobacter rhizosphaerae</name>
    <dbReference type="NCBI Taxonomy" id="390241"/>
    <lineage>
        <taxon>Bacteria</taxon>
        <taxon>Pseudomonadati</taxon>
        <taxon>Bacteroidota</taxon>
        <taxon>Sphingobacteriia</taxon>
        <taxon>Sphingobacteriales</taxon>
        <taxon>Sphingobacteriaceae</taxon>
        <taxon>Pedobacter</taxon>
    </lineage>
</organism>
<comment type="subunit">
    <text evidence="2">Monomer.</text>
</comment>
<dbReference type="Pfam" id="PF14509">
    <property type="entry name" value="GH97_C"/>
    <property type="match status" value="1"/>
</dbReference>
<dbReference type="Pfam" id="PF10566">
    <property type="entry name" value="Glyco_hydro_97"/>
    <property type="match status" value="1"/>
</dbReference>
<keyword evidence="3 9" id="KW-0378">Hydrolase</keyword>
<dbReference type="Proteomes" id="UP000199572">
    <property type="component" value="Unassembled WGS sequence"/>
</dbReference>
<sequence length="643" mass="73063">MINISLFIVLVFLSPMILQAQSYQVISPNQNIKILLLKDSNVKSNWYLKVDYVDAGQSISVIPKIKLGLMESKQDYSKDLALIGTDKEVKIVERYLAVHGKRSNCSNEAMEQTFHLKNVRGKKIDFVVRAYNDGVAFRYVLYGKKGEKITMERELTSFEVPNSSERFLQQFVRSYEGPYPVQTRDFKKGEWGYPALFKMGNEKNNCWMLLSEAGVYSNYCATKLSNLQDANIYKLTYPAPTDGNSTGMVNPSSSLPWKSPWRVAVIGQLANLVESTLINDVSEPSKIKDESWIIPGSSSWIYWANNHGTMDYKKVNQYTDLAASMGWKYTLFDWEWDVMSNGGNVQDAARYANSKGIKPLLWYNSGGPHNDVTATPRDRMLTRESRAKEFSWLNKIGIYGVKIDFFLSDKQDIIKYYLDILEDAAKYKLMVNFHGSTVPRGWSRTYPNLMSMEAVYGAEQYNNGPEMTTLAPQLNTTLPYTRNIIGSMDYTPVTFTNSQHQHSTSYAHELALSVVFESAFQHMADRPEGFLELTSVVKDFLRNIPAGWDDTKFVDGYPGKLAVLARRSGKKWYLGGINGESKSKKQQVKLSFLEKGKIYKATIIQDGDYDTAFSISERTISQMDILSVDLLPRGGFAVFFEEQ</sequence>
<dbReference type="EMBL" id="FOGG01000019">
    <property type="protein sequence ID" value="SER88771.1"/>
    <property type="molecule type" value="Genomic_DNA"/>
</dbReference>
<evidence type="ECO:0000259" key="6">
    <source>
        <dbReference type="Pfam" id="PF10566"/>
    </source>
</evidence>
<dbReference type="InterPro" id="IPR029483">
    <property type="entry name" value="GH97_C"/>
</dbReference>
<dbReference type="PANTHER" id="PTHR35803">
    <property type="entry name" value="GLUCAN 1,4-ALPHA-GLUCOSIDASE SUSB-RELATED"/>
    <property type="match status" value="1"/>
</dbReference>